<dbReference type="InterPro" id="IPR035669">
    <property type="entry name" value="SGNH_plant_lipase-like"/>
</dbReference>
<proteinExistence type="inferred from homology"/>
<comment type="similarity">
    <text evidence="1">Belongs to the 'GDSL' lipolytic enzyme family.</text>
</comment>
<dbReference type="InterPro" id="IPR001087">
    <property type="entry name" value="GDSL"/>
</dbReference>
<reference evidence="3" key="1">
    <citation type="submission" date="2021-01" db="UniProtKB">
        <authorList>
            <consortium name="EnsemblPlants"/>
        </authorList>
    </citation>
    <scope>IDENTIFICATION</scope>
</reference>
<dbReference type="PANTHER" id="PTHR45642">
    <property type="entry name" value="GDSL ESTERASE/LIPASE EXL3"/>
    <property type="match status" value="1"/>
</dbReference>
<dbReference type="EnsemblPlants" id="Kaladp0010s0043.1.v1.1">
    <property type="protein sequence ID" value="Kaladp0010s0043.1.v1.1"/>
    <property type="gene ID" value="Kaladp0010s0043.v1.1"/>
</dbReference>
<dbReference type="InterPro" id="IPR050592">
    <property type="entry name" value="GDSL_lipolytic_enzyme"/>
</dbReference>
<dbReference type="AlphaFoldDB" id="A0A7N0RGN7"/>
<evidence type="ECO:0008006" key="5">
    <source>
        <dbReference type="Google" id="ProtNLM"/>
    </source>
</evidence>
<dbReference type="Gramene" id="Kaladp0010s0043.1.v1.1">
    <property type="protein sequence ID" value="Kaladp0010s0043.1.v1.1"/>
    <property type="gene ID" value="Kaladp0010s0043.v1.1"/>
</dbReference>
<protein>
    <recommendedName>
        <fullName evidence="5">GDSL esterase/lipase</fullName>
    </recommendedName>
</protein>
<dbReference type="OMA" id="EADFGCN"/>
<dbReference type="GO" id="GO:0016788">
    <property type="term" value="F:hydrolase activity, acting on ester bonds"/>
    <property type="evidence" value="ECO:0007669"/>
    <property type="project" value="InterPro"/>
</dbReference>
<name>A0A7N0RGN7_KALFE</name>
<accession>A0A7N0RGN7</accession>
<evidence type="ECO:0000256" key="2">
    <source>
        <dbReference type="SAM" id="SignalP"/>
    </source>
</evidence>
<feature type="chain" id="PRO_5029586429" description="GDSL esterase/lipase" evidence="2">
    <location>
        <begin position="22"/>
        <end position="365"/>
    </location>
</feature>
<feature type="signal peptide" evidence="2">
    <location>
        <begin position="1"/>
        <end position="21"/>
    </location>
</feature>
<dbReference type="PANTHER" id="PTHR45642:SF107">
    <property type="entry name" value="SGNH HYDROLASE-TYPE ESTERASE SUPERFAMILY PROTEIN-RELATED"/>
    <property type="match status" value="1"/>
</dbReference>
<dbReference type="SUPFAM" id="SSF52266">
    <property type="entry name" value="SGNH hydrolase"/>
    <property type="match status" value="1"/>
</dbReference>
<organism evidence="3 4">
    <name type="scientific">Kalanchoe fedtschenkoi</name>
    <name type="common">Lavender scallops</name>
    <name type="synonym">South American air plant</name>
    <dbReference type="NCBI Taxonomy" id="63787"/>
    <lineage>
        <taxon>Eukaryota</taxon>
        <taxon>Viridiplantae</taxon>
        <taxon>Streptophyta</taxon>
        <taxon>Embryophyta</taxon>
        <taxon>Tracheophyta</taxon>
        <taxon>Spermatophyta</taxon>
        <taxon>Magnoliopsida</taxon>
        <taxon>eudicotyledons</taxon>
        <taxon>Gunneridae</taxon>
        <taxon>Pentapetalae</taxon>
        <taxon>Saxifragales</taxon>
        <taxon>Crassulaceae</taxon>
        <taxon>Kalanchoe</taxon>
    </lineage>
</organism>
<dbReference type="CDD" id="cd01837">
    <property type="entry name" value="SGNH_plant_lipase_like"/>
    <property type="match status" value="1"/>
</dbReference>
<dbReference type="InterPro" id="IPR036514">
    <property type="entry name" value="SGNH_hydro_sf"/>
</dbReference>
<evidence type="ECO:0000313" key="4">
    <source>
        <dbReference type="Proteomes" id="UP000594263"/>
    </source>
</evidence>
<sequence length="365" mass="40194">MSRAGLMMVMVISLMLSISTSEVVEPLEIKRRPKPAVPAVFVFGDSTVDPGNNNFIGTPFTSNFPPYGQDFPGHRPTGRFSNGRLVPDFVASYAGIKDLVPPYLDPMLSWDELLTGVSFASAGSGLDPLTPQLDGVLSVSEQLDYFREYKSRVTEKIGKKGADELIGKAVYVISIGTNDFVINYITLPVRRKSYSVLGYEKLILQYVHELIRALLNEGAKKISFGGLPPMGCLPAVITLYSKSGPLDRSCIDSYSAIARSYNKLLEAELAKVSAEGASRGVKVVYADVYSPVMDMIQQQDKYGFEILTSGCCGTGLIEVTILCTKECVCKDVSKYIFFDSIHPTEKTYFFAFLSFRPIIDYLFEG</sequence>
<dbReference type="Gene3D" id="3.40.50.1110">
    <property type="entry name" value="SGNH hydrolase"/>
    <property type="match status" value="1"/>
</dbReference>
<keyword evidence="2" id="KW-0732">Signal</keyword>
<dbReference type="Pfam" id="PF00657">
    <property type="entry name" value="Lipase_GDSL"/>
    <property type="match status" value="1"/>
</dbReference>
<dbReference type="Proteomes" id="UP000594263">
    <property type="component" value="Unplaced"/>
</dbReference>
<evidence type="ECO:0000256" key="1">
    <source>
        <dbReference type="ARBA" id="ARBA00008668"/>
    </source>
</evidence>
<keyword evidence="4" id="KW-1185">Reference proteome</keyword>
<evidence type="ECO:0000313" key="3">
    <source>
        <dbReference type="EnsemblPlants" id="Kaladp0010s0043.1.v1.1"/>
    </source>
</evidence>